<dbReference type="Proteomes" id="UP000003416">
    <property type="component" value="Unassembled WGS sequence"/>
</dbReference>
<dbReference type="AlphaFoldDB" id="F3PPV7"/>
<evidence type="ECO:0000313" key="4">
    <source>
        <dbReference type="Proteomes" id="UP000003416"/>
    </source>
</evidence>
<dbReference type="EMBL" id="AFBN01000013">
    <property type="protein sequence ID" value="EGF58999.1"/>
    <property type="molecule type" value="Genomic_DNA"/>
</dbReference>
<dbReference type="HOGENOM" id="CLU_082049_1_0_10"/>
<reference evidence="3 4" key="1">
    <citation type="submission" date="2011-02" db="EMBL/GenBank/DDBJ databases">
        <authorList>
            <person name="Weinstock G."/>
            <person name="Sodergren E."/>
            <person name="Clifton S."/>
            <person name="Fulton L."/>
            <person name="Fulton B."/>
            <person name="Courtney L."/>
            <person name="Fronick C."/>
            <person name="Harrison M."/>
            <person name="Strong C."/>
            <person name="Farmer C."/>
            <person name="Delahaunty K."/>
            <person name="Markovic C."/>
            <person name="Hall O."/>
            <person name="Minx P."/>
            <person name="Tomlinson C."/>
            <person name="Mitreva M."/>
            <person name="Hou S."/>
            <person name="Chen J."/>
            <person name="Wollam A."/>
            <person name="Pepin K.H."/>
            <person name="Johnson M."/>
            <person name="Bhonagiri V."/>
            <person name="Zhang X."/>
            <person name="Suruliraj S."/>
            <person name="Warren W."/>
            <person name="Chinwalla A."/>
            <person name="Mardis E.R."/>
            <person name="Wilson R.K."/>
        </authorList>
    </citation>
    <scope>NUCLEOTIDE SEQUENCE [LARGE SCALE GENOMIC DNA]</scope>
    <source>
        <strain evidence="3 4">YIT 12057</strain>
    </source>
</reference>
<comment type="caution">
    <text evidence="3">The sequence shown here is derived from an EMBL/GenBank/DDBJ whole genome shotgun (WGS) entry which is preliminary data.</text>
</comment>
<keyword evidence="4" id="KW-1185">Reference proteome</keyword>
<dbReference type="STRING" id="763034.HMPREF9446_00749"/>
<evidence type="ECO:0000313" key="3">
    <source>
        <dbReference type="EMBL" id="EGF58999.1"/>
    </source>
</evidence>
<evidence type="ECO:0000259" key="2">
    <source>
        <dbReference type="Pfam" id="PF13568"/>
    </source>
</evidence>
<dbReference type="Pfam" id="PF13568">
    <property type="entry name" value="OMP_b-brl_2"/>
    <property type="match status" value="1"/>
</dbReference>
<dbReference type="InterPro" id="IPR025665">
    <property type="entry name" value="Beta-barrel_OMP_2"/>
</dbReference>
<dbReference type="InterPro" id="IPR008969">
    <property type="entry name" value="CarboxyPept-like_regulatory"/>
</dbReference>
<feature type="signal peptide" evidence="1">
    <location>
        <begin position="1"/>
        <end position="25"/>
    </location>
</feature>
<keyword evidence="1" id="KW-0732">Signal</keyword>
<feature type="domain" description="Outer membrane protein beta-barrel" evidence="2">
    <location>
        <begin position="118"/>
        <end position="265"/>
    </location>
</feature>
<dbReference type="Pfam" id="PF13715">
    <property type="entry name" value="CarbopepD_reg_2"/>
    <property type="match status" value="1"/>
</dbReference>
<evidence type="ECO:0000256" key="1">
    <source>
        <dbReference type="SAM" id="SignalP"/>
    </source>
</evidence>
<dbReference type="SUPFAM" id="SSF49464">
    <property type="entry name" value="Carboxypeptidase regulatory domain-like"/>
    <property type="match status" value="1"/>
</dbReference>
<gene>
    <name evidence="3" type="ORF">HMPREF9446_00749</name>
</gene>
<proteinExistence type="predicted"/>
<dbReference type="eggNOG" id="COG1629">
    <property type="taxonomic scope" value="Bacteria"/>
</dbReference>
<dbReference type="Gene3D" id="2.60.40.1120">
    <property type="entry name" value="Carboxypeptidase-like, regulatory domain"/>
    <property type="match status" value="1"/>
</dbReference>
<organism evidence="3 4">
    <name type="scientific">Bacteroides fluxus YIT 12057</name>
    <dbReference type="NCBI Taxonomy" id="763034"/>
    <lineage>
        <taxon>Bacteria</taxon>
        <taxon>Pseudomonadati</taxon>
        <taxon>Bacteroidota</taxon>
        <taxon>Bacteroidia</taxon>
        <taxon>Bacteroidales</taxon>
        <taxon>Bacteroidaceae</taxon>
        <taxon>Bacteroides</taxon>
    </lineage>
</organism>
<accession>F3PPV7</accession>
<sequence>MNTKTIMKRLIMTCLMGWLSLAALMAQVATHDIKGVVTDKKQFPVVGALVTVQGTDISTVTDIDGKFLLREVPVTAKLLLVESIGMETEEWEINTPIQVTPKNKKLSLVISAGAVMSRYTAQGGSFRMGYEAGLGLEVRMSKRVAFRPMLQLTNRGTVYKYNKAGLDYKETWNPTMLDLPLYFVSRFKLAYKTNLVFSYGPVVSCGIGGKVTAETNGEKAEYEIFSKKYDSYYYSDGKHSLLHRINYGLAYGLGVEYKKLTVGVWGKNMALPIDDYDDAEHNWALTFGVAYRFF</sequence>
<feature type="chain" id="PRO_5003300129" description="Outer membrane protein beta-barrel domain-containing protein" evidence="1">
    <location>
        <begin position="26"/>
        <end position="294"/>
    </location>
</feature>
<protein>
    <recommendedName>
        <fullName evidence="2">Outer membrane protein beta-barrel domain-containing protein</fullName>
    </recommendedName>
</protein>
<name>F3PPV7_9BACE</name>